<name>B4D162_9BACT</name>
<dbReference type="InParanoid" id="B4D162"/>
<evidence type="ECO:0000313" key="3">
    <source>
        <dbReference type="Proteomes" id="UP000005824"/>
    </source>
</evidence>
<dbReference type="InterPro" id="IPR013320">
    <property type="entry name" value="ConA-like_dom_sf"/>
</dbReference>
<keyword evidence="1" id="KW-0732">Signal</keyword>
<reference evidence="2 3" key="1">
    <citation type="journal article" date="2011" name="J. Bacteriol.">
        <title>Genome sequence of Chthoniobacter flavus Ellin428, an aerobic heterotrophic soil bacterium.</title>
        <authorList>
            <person name="Kant R."/>
            <person name="van Passel M.W."/>
            <person name="Palva A."/>
            <person name="Lucas S."/>
            <person name="Lapidus A."/>
            <person name="Glavina Del Rio T."/>
            <person name="Dalin E."/>
            <person name="Tice H."/>
            <person name="Bruce D."/>
            <person name="Goodwin L."/>
            <person name="Pitluck S."/>
            <person name="Larimer F.W."/>
            <person name="Land M.L."/>
            <person name="Hauser L."/>
            <person name="Sangwan P."/>
            <person name="de Vos W.M."/>
            <person name="Janssen P.H."/>
            <person name="Smidt H."/>
        </authorList>
    </citation>
    <scope>NUCLEOTIDE SEQUENCE [LARGE SCALE GENOMIC DNA]</scope>
    <source>
        <strain evidence="2 3">Ellin428</strain>
    </source>
</reference>
<evidence type="ECO:0000256" key="1">
    <source>
        <dbReference type="SAM" id="SignalP"/>
    </source>
</evidence>
<dbReference type="InterPro" id="IPR009003">
    <property type="entry name" value="Peptidase_S1_PA"/>
</dbReference>
<organism evidence="2 3">
    <name type="scientific">Chthoniobacter flavus Ellin428</name>
    <dbReference type="NCBI Taxonomy" id="497964"/>
    <lineage>
        <taxon>Bacteria</taxon>
        <taxon>Pseudomonadati</taxon>
        <taxon>Verrucomicrobiota</taxon>
        <taxon>Spartobacteria</taxon>
        <taxon>Chthoniobacterales</taxon>
        <taxon>Chthoniobacteraceae</taxon>
        <taxon>Chthoniobacter</taxon>
    </lineage>
</organism>
<dbReference type="SUPFAM" id="SSF50494">
    <property type="entry name" value="Trypsin-like serine proteases"/>
    <property type="match status" value="1"/>
</dbReference>
<dbReference type="AlphaFoldDB" id="B4D162"/>
<dbReference type="eggNOG" id="COG0265">
    <property type="taxonomic scope" value="Bacteria"/>
</dbReference>
<dbReference type="EMBL" id="ABVL01000006">
    <property type="protein sequence ID" value="EDY20074.1"/>
    <property type="molecule type" value="Genomic_DNA"/>
</dbReference>
<dbReference type="Pfam" id="PF13385">
    <property type="entry name" value="Laminin_G_3"/>
    <property type="match status" value="1"/>
</dbReference>
<dbReference type="Gene3D" id="2.60.120.200">
    <property type="match status" value="1"/>
</dbReference>
<keyword evidence="3" id="KW-1185">Reference proteome</keyword>
<proteinExistence type="predicted"/>
<dbReference type="Gene3D" id="2.40.10.10">
    <property type="entry name" value="Trypsin-like serine proteases"/>
    <property type="match status" value="2"/>
</dbReference>
<dbReference type="Proteomes" id="UP000005824">
    <property type="component" value="Unassembled WGS sequence"/>
</dbReference>
<evidence type="ECO:0000313" key="2">
    <source>
        <dbReference type="EMBL" id="EDY20074.1"/>
    </source>
</evidence>
<sequence length="622" mass="66549" precursor="true">MRLPTAPFQRINTTLNIAPSPFARDMKLTRFAIAFLSSLLPVAALAQDAAPKDTVAIVRDLGPLADNLVLAVSMDRSANGSVVFSSAQQALQGVFFGPVRFVKDGDRQCVNFATPGAILKALPPLKIDRTYTLATWMKLPCPGNHGIVWESLHESPLVAAGDHFGYIQKDVEGTYCTVKDLTGWHHVAVTCDGSQMTFFLDGESRGTAPVVLRESLQTIGTATYRKPEVNTQCDCLDDMFIFNRALNQAEIGQLSKVRLPIHEPTPADLAGQISRPTPAELAANRAANHPEANNPAPNVAANDNGASADAAELVKTYRNSLVFVSGTNGAGSGFLATYGKGSFLFTNAHVAAGVKGAGFKTLNGDAVQVGAASAAVGHDIVLMQTAPGGKPFEIMQGVDKEAAIGDAVVVLGNAEGAGVVNTIMGHIVGIGPNLVEVDAPFVPGNSGSPIIHIKSGKVVGVATYVMINKMDPVTKKPLSKPVLRHFGYRIDSVKAWQPINWAAFAAQAATMENIEAMTKDLVKLIVDIDRTGRITPGLHTNPAIKSRIDDWLGQKHTHMSQTDTETANYNFVSYLKSLCRTDVVGAHASLTYDYFQRQLTEQERDRDALADGFGQVLKTIKR</sequence>
<protein>
    <recommendedName>
        <fullName evidence="4">Peptidase S1 and S6 chymotrypsin/Hap</fullName>
    </recommendedName>
</protein>
<feature type="chain" id="PRO_5002803022" description="Peptidase S1 and S6 chymotrypsin/Hap" evidence="1">
    <location>
        <begin position="47"/>
        <end position="622"/>
    </location>
</feature>
<feature type="signal peptide" evidence="1">
    <location>
        <begin position="1"/>
        <end position="46"/>
    </location>
</feature>
<dbReference type="InterPro" id="IPR043504">
    <property type="entry name" value="Peptidase_S1_PA_chymotrypsin"/>
</dbReference>
<gene>
    <name evidence="2" type="ORF">CfE428DRAFT_2663</name>
</gene>
<dbReference type="STRING" id="497964.CfE428DRAFT_2663"/>
<evidence type="ECO:0008006" key="4">
    <source>
        <dbReference type="Google" id="ProtNLM"/>
    </source>
</evidence>
<dbReference type="SUPFAM" id="SSF49899">
    <property type="entry name" value="Concanavalin A-like lectins/glucanases"/>
    <property type="match status" value="1"/>
</dbReference>
<comment type="caution">
    <text evidence="2">The sequence shown here is derived from an EMBL/GenBank/DDBJ whole genome shotgun (WGS) entry which is preliminary data.</text>
</comment>
<dbReference type="Pfam" id="PF13365">
    <property type="entry name" value="Trypsin_2"/>
    <property type="match status" value="1"/>
</dbReference>
<accession>B4D162</accession>